<dbReference type="InterPro" id="IPR001509">
    <property type="entry name" value="Epimerase_deHydtase"/>
</dbReference>
<dbReference type="Proteomes" id="UP000749559">
    <property type="component" value="Unassembled WGS sequence"/>
</dbReference>
<dbReference type="OrthoDB" id="331544at2759"/>
<sequence>MFRVSFVIALLSTISVNVLNMAVHVYEPTAQCTLYKSSIPVGPQTALDSSAGVTAKGGRNKIMKRAVVLGAGGFIGGHLVKRLQRDGYWVRAVDIKRHEFFTEMGDDFVVADLRDVDQVKKIITSDIDEVYQLAADMGGAEFVASGDFDADIMHNSALINLHVCNLCQKMGVKKVFYSSTACVYPVYNQLDPTNPNCKEDSAYPAEPDSEYGWEKLFSERLFLAYARNHSMRVRIARFHNIFGPYGTWEGGREKAPAAICRKVAMTKDGGSIEIFGDGKQTRSFLIVDECVEGVIRLINSDFEGPVNIGSEEMVTINELTDTIIKISGKRIEVRHISGPTGVRGRNSDNTLIEQKLGWRPSRSLYDGLLKTYTWVKAQVDKKYS</sequence>
<accession>A0A8J1XR65</accession>
<keyword evidence="4" id="KW-0456">Lyase</keyword>
<dbReference type="PANTHER" id="PTHR43078:SF6">
    <property type="entry name" value="UDP-GLUCURONIC ACID DECARBOXYLASE 1"/>
    <property type="match status" value="1"/>
</dbReference>
<reference evidence="5" key="1">
    <citation type="submission" date="2022-03" db="EMBL/GenBank/DDBJ databases">
        <authorList>
            <person name="Martin C."/>
        </authorList>
    </citation>
    <scope>NUCLEOTIDE SEQUENCE</scope>
</reference>
<dbReference type="GO" id="GO:0048040">
    <property type="term" value="F:UDP-glucuronate decarboxylase activity"/>
    <property type="evidence" value="ECO:0007669"/>
    <property type="project" value="TreeGrafter"/>
</dbReference>
<dbReference type="InterPro" id="IPR044516">
    <property type="entry name" value="UXS-like"/>
</dbReference>
<proteinExistence type="predicted"/>
<dbReference type="GO" id="GO:0005737">
    <property type="term" value="C:cytoplasm"/>
    <property type="evidence" value="ECO:0007669"/>
    <property type="project" value="TreeGrafter"/>
</dbReference>
<dbReference type="GO" id="GO:0070403">
    <property type="term" value="F:NAD+ binding"/>
    <property type="evidence" value="ECO:0007669"/>
    <property type="project" value="InterPro"/>
</dbReference>
<keyword evidence="3" id="KW-0520">NAD</keyword>
<comment type="cofactor">
    <cofactor evidence="1">
        <name>NAD(+)</name>
        <dbReference type="ChEBI" id="CHEBI:57540"/>
    </cofactor>
</comment>
<dbReference type="Gene3D" id="3.90.25.10">
    <property type="entry name" value="UDP-galactose 4-epimerase, domain 1"/>
    <property type="match status" value="1"/>
</dbReference>
<evidence type="ECO:0000313" key="5">
    <source>
        <dbReference type="EMBL" id="CAH1776244.1"/>
    </source>
</evidence>
<evidence type="ECO:0000256" key="3">
    <source>
        <dbReference type="ARBA" id="ARBA00023027"/>
    </source>
</evidence>
<dbReference type="InterPro" id="IPR036291">
    <property type="entry name" value="NAD(P)-bd_dom_sf"/>
</dbReference>
<keyword evidence="6" id="KW-1185">Reference proteome</keyword>
<dbReference type="GO" id="GO:0042732">
    <property type="term" value="P:D-xylose metabolic process"/>
    <property type="evidence" value="ECO:0007669"/>
    <property type="project" value="InterPro"/>
</dbReference>
<dbReference type="EMBL" id="CAIIXF020000001">
    <property type="protein sequence ID" value="CAH1776244.1"/>
    <property type="molecule type" value="Genomic_DNA"/>
</dbReference>
<gene>
    <name evidence="5" type="ORF">OFUS_LOCUS3438</name>
</gene>
<dbReference type="Pfam" id="PF01370">
    <property type="entry name" value="Epimerase"/>
    <property type="match status" value="1"/>
</dbReference>
<evidence type="ECO:0000256" key="2">
    <source>
        <dbReference type="ARBA" id="ARBA00022793"/>
    </source>
</evidence>
<evidence type="ECO:0000256" key="4">
    <source>
        <dbReference type="ARBA" id="ARBA00023239"/>
    </source>
</evidence>
<keyword evidence="2" id="KW-0210">Decarboxylase</keyword>
<evidence type="ECO:0000256" key="1">
    <source>
        <dbReference type="ARBA" id="ARBA00001911"/>
    </source>
</evidence>
<protein>
    <submittedName>
        <fullName evidence="5">Uncharacterized protein</fullName>
    </submittedName>
</protein>
<dbReference type="SUPFAM" id="SSF51735">
    <property type="entry name" value="NAD(P)-binding Rossmann-fold domains"/>
    <property type="match status" value="1"/>
</dbReference>
<dbReference type="Gene3D" id="3.40.50.720">
    <property type="entry name" value="NAD(P)-binding Rossmann-like Domain"/>
    <property type="match status" value="1"/>
</dbReference>
<evidence type="ECO:0000313" key="6">
    <source>
        <dbReference type="Proteomes" id="UP000749559"/>
    </source>
</evidence>
<dbReference type="AlphaFoldDB" id="A0A8J1XR65"/>
<organism evidence="5 6">
    <name type="scientific">Owenia fusiformis</name>
    <name type="common">Polychaete worm</name>
    <dbReference type="NCBI Taxonomy" id="6347"/>
    <lineage>
        <taxon>Eukaryota</taxon>
        <taxon>Metazoa</taxon>
        <taxon>Spiralia</taxon>
        <taxon>Lophotrochozoa</taxon>
        <taxon>Annelida</taxon>
        <taxon>Polychaeta</taxon>
        <taxon>Sedentaria</taxon>
        <taxon>Canalipalpata</taxon>
        <taxon>Sabellida</taxon>
        <taxon>Oweniida</taxon>
        <taxon>Oweniidae</taxon>
        <taxon>Owenia</taxon>
    </lineage>
</organism>
<comment type="caution">
    <text evidence="5">The sequence shown here is derived from an EMBL/GenBank/DDBJ whole genome shotgun (WGS) entry which is preliminary data.</text>
</comment>
<name>A0A8J1XR65_OWEFU</name>
<dbReference type="PANTHER" id="PTHR43078">
    <property type="entry name" value="UDP-GLUCURONIC ACID DECARBOXYLASE-RELATED"/>
    <property type="match status" value="1"/>
</dbReference>